<organism evidence="1 2">
    <name type="scientific">Zalaria obscura</name>
    <dbReference type="NCBI Taxonomy" id="2024903"/>
    <lineage>
        <taxon>Eukaryota</taxon>
        <taxon>Fungi</taxon>
        <taxon>Dikarya</taxon>
        <taxon>Ascomycota</taxon>
        <taxon>Pezizomycotina</taxon>
        <taxon>Dothideomycetes</taxon>
        <taxon>Dothideomycetidae</taxon>
        <taxon>Dothideales</taxon>
        <taxon>Zalariaceae</taxon>
        <taxon>Zalaria</taxon>
    </lineage>
</organism>
<proteinExistence type="predicted"/>
<comment type="caution">
    <text evidence="1">The sequence shown here is derived from an EMBL/GenBank/DDBJ whole genome shotgun (WGS) entry which is preliminary data.</text>
</comment>
<keyword evidence="1" id="KW-0418">Kinase</keyword>
<keyword evidence="1" id="KW-0808">Transferase</keyword>
<evidence type="ECO:0000313" key="2">
    <source>
        <dbReference type="Proteomes" id="UP001320706"/>
    </source>
</evidence>
<protein>
    <submittedName>
        <fullName evidence="1">Protein kinase</fullName>
        <ecNumber evidence="1">2.7.11.1</ecNumber>
    </submittedName>
</protein>
<name>A0ACC3SCQ0_9PEZI</name>
<sequence length="1359" mass="151355">MASSDLIDFNVIEDHKENIQALPSGRSAKALAALYSPPLTSAGNTTQAQDQHSSTRAAYERELELIDESDDPLDIYTRYVQWTLDAYPSAQATPQSQLLPLLERATKAFLQSPNYKNDARYLKLWLHYIRLFSDSPRETFVFLARNGVGETLALYYEEFAAWLEGAGRWSQAEEVYGMGIDKEAAPQARLIRKYAEFQRRKEALPADLSEPSSPALPVARPALAAKMDPFGSVSPSEGGAQQGGKKSASGKKPKMAIFSDDAEQKDTLGLGEQRAGWDSIEALQARKKENAHEPKAWAGEKLRVGKTNGGVPKMQVFKQRSVNPRTGRAECVFVNLEAVYPEPENPAVEFCFEELRARHRGWLQRDWAEERKREIREKIGKRQATPMKMKMQILEDEDEDEGAESPSAQEPTPKQKKLEIFADVTEPQTEENQLPTQPTPKKQKALQVHADEPVAKTEEQDLHQKPSPKKSKGFAIFQDDVLTVAPEEAPVQEATAPQSPPRQKQRGFQIFEDESTQQARDLATPSRPAPPITIDSSFQVLSLNDENDENKAPSKTDLEIAKRMRREERANRTRKIKVMDVQHVKKETQTVQLNLDSPTGPKIRKSRKVAEPTMTINTREAMDEIYGIFSQPVKSTEEEESESESDSDSDDDDYTSGGESTTNTGIASAPGSEYGDETRREIMAAQEHIDETANDAEDDEKTDVSSWSDFTRSKHVPSKDDGEDLVDVAQKAKMQIFNDTPMEDDDAEPVLPGEEEDLVTPLAEEAPKTRYVPLPPEDYEPVTQTYRDPARMAQNRLPFMTPIVEHTESSLGASTVKTEKDYFGAKTPSRSAHNSVKAIPEIDDEDGPWSSPFQEMIAEAAEDKRKVLQPARVKTSKGIVSLGGPPKPKPLAVRGLAGSTTEPVNKGPIIKDLQVNPVDPAIRQTILSQIKPPLTSYDGYHEHLTTDFGRTPEIRKYSKSVGKNRSSNGNGDKTAHTLSLPPMLNFPDSATTYTIKRELGAGAFAPVYLVENHLVTETGHPSTSTSASHPALEDQENAPPAQMGKGAYSLIQRSNLEAVKTESPPSAWEFYLIRQAHRRLGVSRAADSIVHAYEMHVFRDEGYLVEQFRDQGTLLDLVNLARAATEAGGSGAAAGMDEMLAMFFAVELLRTVEALHNKGVIHGDIKGDNVLVRLLPTDEGEWSAKYARDGSKGWAAKGVTLIDFGRGIDTRVFAPEAQFVADWQTGEADCAEMREMRPWTFQVDYHGLAGTIHSMLFGKYMQVIAERGAGLGQGVGKTYRIREALKRYWQCEIWAEVFGLLLNPLAHVEREEGRRLPVSRGLRQCRKRMEAWLEANCEKGVGLKALVRRMEVAVRERRR</sequence>
<accession>A0ACC3SCQ0</accession>
<evidence type="ECO:0000313" key="1">
    <source>
        <dbReference type="EMBL" id="KAK8206837.1"/>
    </source>
</evidence>
<dbReference type="EMBL" id="JAMKPW020000022">
    <property type="protein sequence ID" value="KAK8206837.1"/>
    <property type="molecule type" value="Genomic_DNA"/>
</dbReference>
<reference evidence="1" key="1">
    <citation type="submission" date="2024-02" db="EMBL/GenBank/DDBJ databases">
        <title>Metagenome Assembled Genome of Zalaria obscura JY119.</title>
        <authorList>
            <person name="Vighnesh L."/>
            <person name="Jagadeeshwari U."/>
            <person name="Venkata Ramana C."/>
            <person name="Sasikala C."/>
        </authorList>
    </citation>
    <scope>NUCLEOTIDE SEQUENCE</scope>
    <source>
        <strain evidence="1">JY119</strain>
    </source>
</reference>
<dbReference type="Proteomes" id="UP001320706">
    <property type="component" value="Unassembled WGS sequence"/>
</dbReference>
<dbReference type="EC" id="2.7.11.1" evidence="1"/>
<gene>
    <name evidence="1" type="primary">BUB1</name>
    <name evidence="1" type="ORF">M8818_004672</name>
</gene>
<keyword evidence="2" id="KW-1185">Reference proteome</keyword>